<keyword evidence="6" id="KW-1185">Reference proteome</keyword>
<reference evidence="5 6" key="1">
    <citation type="journal article" date="2014" name="Int. J. Syst. Evol. Microbiol.">
        <title>Complete genome sequence of Corynebacterium casei LMG S-19264T (=DSM 44701T), isolated from a smear-ripened cheese.</title>
        <authorList>
            <consortium name="US DOE Joint Genome Institute (JGI-PGF)"/>
            <person name="Walter F."/>
            <person name="Albersmeier A."/>
            <person name="Kalinowski J."/>
            <person name="Ruckert C."/>
        </authorList>
    </citation>
    <scope>NUCLEOTIDE SEQUENCE [LARGE SCALE GENOMIC DNA]</scope>
    <source>
        <strain evidence="5 6">CGMCC 4.7111</strain>
    </source>
</reference>
<dbReference type="InterPro" id="IPR011146">
    <property type="entry name" value="HIT-like"/>
</dbReference>
<dbReference type="InterPro" id="IPR036265">
    <property type="entry name" value="HIT-like_sf"/>
</dbReference>
<name>A0A917XWV5_9ACTN</name>
<organism evidence="5 6">
    <name type="scientific">Streptomyces albiflavescens</name>
    <dbReference type="NCBI Taxonomy" id="1623582"/>
    <lineage>
        <taxon>Bacteria</taxon>
        <taxon>Bacillati</taxon>
        <taxon>Actinomycetota</taxon>
        <taxon>Actinomycetes</taxon>
        <taxon>Kitasatosporales</taxon>
        <taxon>Streptomycetaceae</taxon>
        <taxon>Streptomyces</taxon>
    </lineage>
</organism>
<gene>
    <name evidence="5" type="ORF">GCM10011579_015950</name>
</gene>
<evidence type="ECO:0000313" key="6">
    <source>
        <dbReference type="Proteomes" id="UP000600365"/>
    </source>
</evidence>
<evidence type="ECO:0000256" key="2">
    <source>
        <dbReference type="PIRSR" id="PIRSR601310-3"/>
    </source>
</evidence>
<dbReference type="RefSeq" id="WP_189185139.1">
    <property type="nucleotide sequence ID" value="NZ_BMMM01000002.1"/>
</dbReference>
<feature type="active site" description="Tele-AMP-histidine intermediate" evidence="1">
    <location>
        <position position="111"/>
    </location>
</feature>
<protein>
    <submittedName>
        <fullName evidence="5">Histidine triad nucleotide-binding protein</fullName>
    </submittedName>
</protein>
<evidence type="ECO:0000259" key="4">
    <source>
        <dbReference type="PROSITE" id="PS51084"/>
    </source>
</evidence>
<dbReference type="CDD" id="cd01276">
    <property type="entry name" value="PKCI_related"/>
    <property type="match status" value="1"/>
</dbReference>
<dbReference type="Proteomes" id="UP000600365">
    <property type="component" value="Unassembled WGS sequence"/>
</dbReference>
<dbReference type="PRINTS" id="PR00332">
    <property type="entry name" value="HISTRIAD"/>
</dbReference>
<accession>A0A917XWV5</accession>
<evidence type="ECO:0000256" key="1">
    <source>
        <dbReference type="PIRSR" id="PIRSR601310-1"/>
    </source>
</evidence>
<dbReference type="GO" id="GO:0003824">
    <property type="term" value="F:catalytic activity"/>
    <property type="evidence" value="ECO:0007669"/>
    <property type="project" value="InterPro"/>
</dbReference>
<evidence type="ECO:0000256" key="3">
    <source>
        <dbReference type="PROSITE-ProRule" id="PRU00464"/>
    </source>
</evidence>
<dbReference type="PROSITE" id="PS51084">
    <property type="entry name" value="HIT_2"/>
    <property type="match status" value="1"/>
</dbReference>
<dbReference type="EMBL" id="BMMM01000002">
    <property type="protein sequence ID" value="GGN55668.1"/>
    <property type="molecule type" value="Genomic_DNA"/>
</dbReference>
<proteinExistence type="predicted"/>
<feature type="short sequence motif" description="Histidine triad motif" evidence="2 3">
    <location>
        <begin position="109"/>
        <end position="113"/>
    </location>
</feature>
<comment type="caution">
    <text evidence="5">The sequence shown here is derived from an EMBL/GenBank/DDBJ whole genome shotgun (WGS) entry which is preliminary data.</text>
</comment>
<evidence type="ECO:0000313" key="5">
    <source>
        <dbReference type="EMBL" id="GGN55668.1"/>
    </source>
</evidence>
<feature type="domain" description="HIT" evidence="4">
    <location>
        <begin position="18"/>
        <end position="125"/>
    </location>
</feature>
<dbReference type="SUPFAM" id="SSF54197">
    <property type="entry name" value="HIT-like"/>
    <property type="match status" value="1"/>
</dbReference>
<dbReference type="Pfam" id="PF01230">
    <property type="entry name" value="HIT"/>
    <property type="match status" value="1"/>
</dbReference>
<sequence length="125" mass="13222">MAQEPQGRADGAPQDDCLFCKIVAGHIPATVVRETETTVAFRDINPQAPTHVLVIPKVHYPDASALAAAEPTVAADLLRESAEVAAEDKLESYRVVFNTGSGAGQTVFHAHAHVLGGRGMQWPPG</sequence>
<dbReference type="InterPro" id="IPR001310">
    <property type="entry name" value="Histidine_triad_HIT"/>
</dbReference>
<dbReference type="Gene3D" id="3.30.428.10">
    <property type="entry name" value="HIT-like"/>
    <property type="match status" value="1"/>
</dbReference>
<dbReference type="PANTHER" id="PTHR23089">
    <property type="entry name" value="HISTIDINE TRIAD HIT PROTEIN"/>
    <property type="match status" value="1"/>
</dbReference>
<dbReference type="AlphaFoldDB" id="A0A917XWV5"/>